<comment type="similarity">
    <text evidence="2">Belongs to the membrane fusion protein (MFP) (TC 8.A.1) family.</text>
</comment>
<dbReference type="EMBL" id="CP000702">
    <property type="protein sequence ID" value="ABQ46588.1"/>
    <property type="molecule type" value="Genomic_DNA"/>
</dbReference>
<dbReference type="InterPro" id="IPR050465">
    <property type="entry name" value="UPF0194_transport"/>
</dbReference>
<evidence type="ECO:0000256" key="2">
    <source>
        <dbReference type="ARBA" id="ARBA00009477"/>
    </source>
</evidence>
<dbReference type="SUPFAM" id="SSF111369">
    <property type="entry name" value="HlyD-like secretion proteins"/>
    <property type="match status" value="1"/>
</dbReference>
<dbReference type="Gene3D" id="2.40.30.170">
    <property type="match status" value="1"/>
</dbReference>
<accession>A5IK65</accession>
<gene>
    <name evidence="5" type="ordered locus">Tpet_0567</name>
</gene>
<dbReference type="PANTHER" id="PTHR32347">
    <property type="entry name" value="EFFLUX SYSTEM COMPONENT YKNX-RELATED"/>
    <property type="match status" value="1"/>
</dbReference>
<dbReference type="Pfam" id="PF25917">
    <property type="entry name" value="BSH_RND"/>
    <property type="match status" value="1"/>
</dbReference>
<evidence type="ECO:0000259" key="4">
    <source>
        <dbReference type="Pfam" id="PF25917"/>
    </source>
</evidence>
<comment type="subcellular location">
    <subcellularLocation>
        <location evidence="1">Cell envelope</location>
    </subcellularLocation>
</comment>
<dbReference type="HOGENOM" id="CLU_018816_14_4_0"/>
<protein>
    <submittedName>
        <fullName evidence="5">Efflux transporter, RND family, MFP subunit</fullName>
    </submittedName>
</protein>
<dbReference type="AlphaFoldDB" id="A5IK65"/>
<name>A5IK65_THEP1</name>
<dbReference type="RefSeq" id="WP_011943189.1">
    <property type="nucleotide sequence ID" value="NC_009486.1"/>
</dbReference>
<feature type="domain" description="Multidrug resistance protein MdtA-like barrel-sandwich hybrid" evidence="4">
    <location>
        <begin position="68"/>
        <end position="166"/>
    </location>
</feature>
<dbReference type="Proteomes" id="UP000006558">
    <property type="component" value="Chromosome"/>
</dbReference>
<dbReference type="eggNOG" id="COG0845">
    <property type="taxonomic scope" value="Bacteria"/>
</dbReference>
<dbReference type="Gene3D" id="2.40.50.100">
    <property type="match status" value="2"/>
</dbReference>
<evidence type="ECO:0000313" key="6">
    <source>
        <dbReference type="Proteomes" id="UP000006558"/>
    </source>
</evidence>
<dbReference type="InterPro" id="IPR058625">
    <property type="entry name" value="MdtA-like_BSH"/>
</dbReference>
<dbReference type="NCBIfam" id="TIGR01730">
    <property type="entry name" value="RND_mfp"/>
    <property type="match status" value="1"/>
</dbReference>
<dbReference type="STRING" id="390874.Tpet_0567"/>
<proteinExistence type="inferred from homology"/>
<dbReference type="GO" id="GO:0022857">
    <property type="term" value="F:transmembrane transporter activity"/>
    <property type="evidence" value="ECO:0007669"/>
    <property type="project" value="InterPro"/>
</dbReference>
<organism evidence="5 6">
    <name type="scientific">Thermotoga petrophila (strain ATCC BAA-488 / DSM 13995 / JCM 10881 / RKU-1)</name>
    <dbReference type="NCBI Taxonomy" id="390874"/>
    <lineage>
        <taxon>Bacteria</taxon>
        <taxon>Thermotogati</taxon>
        <taxon>Thermotogota</taxon>
        <taxon>Thermotogae</taxon>
        <taxon>Thermotogales</taxon>
        <taxon>Thermotogaceae</taxon>
        <taxon>Thermotoga</taxon>
    </lineage>
</organism>
<dbReference type="PANTHER" id="PTHR32347:SF14">
    <property type="entry name" value="EFFLUX SYSTEM COMPONENT YKNX-RELATED"/>
    <property type="match status" value="1"/>
</dbReference>
<reference evidence="6" key="1">
    <citation type="submission" date="2007-05" db="EMBL/GenBank/DDBJ databases">
        <title>Complete sequence of Thermotoga petrophila RKU-1.</title>
        <authorList>
            <consortium name="US DOE Joint Genome Institute"/>
            <person name="Copeland A."/>
            <person name="Lucas S."/>
            <person name="Lapidus A."/>
            <person name="Barry K."/>
            <person name="Glavina del Rio T."/>
            <person name="Dalin E."/>
            <person name="Tice H."/>
            <person name="Pitluck S."/>
            <person name="Sims D."/>
            <person name="Brettin T."/>
            <person name="Bruce D."/>
            <person name="Detter J.C."/>
            <person name="Han C."/>
            <person name="Tapia R."/>
            <person name="Schmutz J."/>
            <person name="Larimer F."/>
            <person name="Land M."/>
            <person name="Hauser L."/>
            <person name="Kyrpides N."/>
            <person name="Mikhailova N."/>
            <person name="Nelson K."/>
            <person name="Gogarten J.P."/>
            <person name="Noll K."/>
            <person name="Richardson P."/>
        </authorList>
    </citation>
    <scope>NUCLEOTIDE SEQUENCE [LARGE SCALE GENOMIC DNA]</scope>
    <source>
        <strain evidence="6">ATCC BAA-488 / DSM 13995 / JCM 10881 / RKU-1</strain>
    </source>
</reference>
<reference evidence="5 6" key="2">
    <citation type="journal article" date="2009" name="Proc. Natl. Acad. Sci. U.S.A.">
        <title>On the chimeric nature, thermophilic origin, and phylogenetic placement of the Thermotogales.</title>
        <authorList>
            <person name="Zhaxybayeva O."/>
            <person name="Swithers K.S."/>
            <person name="Lapierre P."/>
            <person name="Fournier G.P."/>
            <person name="Bickhart D.M."/>
            <person name="DeBoy R.T."/>
            <person name="Nelson K.E."/>
            <person name="Nesbo C.L."/>
            <person name="Doolittle W.F."/>
            <person name="Gogarten J.P."/>
            <person name="Noll K.M."/>
        </authorList>
    </citation>
    <scope>NUCLEOTIDE SEQUENCE [LARGE SCALE GENOMIC DNA]</scope>
    <source>
        <strain evidence="6">ATCC BAA-488 / DSM 13995 / JCM 10881 / RKU-1</strain>
    </source>
</reference>
<dbReference type="GO" id="GO:0030313">
    <property type="term" value="C:cell envelope"/>
    <property type="evidence" value="ECO:0007669"/>
    <property type="project" value="UniProtKB-SubCell"/>
</dbReference>
<dbReference type="GO" id="GO:0016020">
    <property type="term" value="C:membrane"/>
    <property type="evidence" value="ECO:0007669"/>
    <property type="project" value="InterPro"/>
</dbReference>
<evidence type="ECO:0000256" key="3">
    <source>
        <dbReference type="ARBA" id="ARBA00023054"/>
    </source>
</evidence>
<evidence type="ECO:0000256" key="1">
    <source>
        <dbReference type="ARBA" id="ARBA00004196"/>
    </source>
</evidence>
<sequence length="335" mass="36544">MKKWITLLIIAVLVVLVIVVIFLNRASAQTVSEKDATSTQAPVYLTYTVTKENETVEIVGQVTADTKKVTSKVSGDVLEIYVEEGDVVQVGQKIAKIDDTDYQISYLSALNSYKTSPTEINRLNLEKAKENLENTTVVSPVNGVVQSVNVDVGDRVSVGTSIVTIVETDTLRVEGSISEYDLKNVKEGMKAVFTFEQLGLTLTGKVKRISPVAETSGGVTVIPVEFSFDQIPPSLVIPGLTCDVEIIIKEATSSFFVPKEAVSQDQNGYYVMKQTPQGPQKVYVEVGEELNDKIEIKKGVSEGDVLLLIPSQQEIQRLRTRQGLPMFGPGGGRAR</sequence>
<dbReference type="Gene3D" id="2.40.420.20">
    <property type="match status" value="1"/>
</dbReference>
<dbReference type="InterPro" id="IPR006143">
    <property type="entry name" value="RND_pump_MFP"/>
</dbReference>
<dbReference type="KEGG" id="tpt:Tpet_0567"/>
<keyword evidence="3" id="KW-0175">Coiled coil</keyword>
<evidence type="ECO:0000313" key="5">
    <source>
        <dbReference type="EMBL" id="ABQ46588.1"/>
    </source>
</evidence>